<reference evidence="4" key="1">
    <citation type="journal article" date="2019" name="Int. J. Syst. Evol. Microbiol.">
        <title>The Global Catalogue of Microorganisms (GCM) 10K type strain sequencing project: providing services to taxonomists for standard genome sequencing and annotation.</title>
        <authorList>
            <consortium name="The Broad Institute Genomics Platform"/>
            <consortium name="The Broad Institute Genome Sequencing Center for Infectious Disease"/>
            <person name="Wu L."/>
            <person name="Ma J."/>
        </authorList>
    </citation>
    <scope>NUCLEOTIDE SEQUENCE [LARGE SCALE GENOMIC DNA]</scope>
    <source>
        <strain evidence="4">KCTC 52644</strain>
    </source>
</reference>
<dbReference type="InterPro" id="IPR013857">
    <property type="entry name" value="NADH-UbQ_OxRdtase-assoc_prot30"/>
</dbReference>
<sequence length="174" mass="20156">MKLFILILLATMNTTIIYDFNKKSSKRDWRIIDDGVMGGISQGEFLIDSDGNGVFYGTISLENNGGFSSVRYQFDKILTNKDSKIIIRLKGDGKQYQFRIKDKFDSYYSYITTFETSGEWETIEIKLTDLYPSFRGQKLNLPNFNSNSFEEIVFLLGNKKKESFKLVLDKIELK</sequence>
<dbReference type="Pfam" id="PF08547">
    <property type="entry name" value="CIA30"/>
    <property type="match status" value="1"/>
</dbReference>
<comment type="caution">
    <text evidence="3">The sequence shown here is derived from an EMBL/GenBank/DDBJ whole genome shotgun (WGS) entry which is preliminary data.</text>
</comment>
<evidence type="ECO:0000259" key="2">
    <source>
        <dbReference type="Pfam" id="PF08547"/>
    </source>
</evidence>
<organism evidence="3 4">
    <name type="scientific">Flavobacterium ardleyense</name>
    <dbReference type="NCBI Taxonomy" id="2038737"/>
    <lineage>
        <taxon>Bacteria</taxon>
        <taxon>Pseudomonadati</taxon>
        <taxon>Bacteroidota</taxon>
        <taxon>Flavobacteriia</taxon>
        <taxon>Flavobacteriales</taxon>
        <taxon>Flavobacteriaceae</taxon>
        <taxon>Flavobacterium</taxon>
    </lineage>
</organism>
<dbReference type="PANTHER" id="PTHR13194">
    <property type="entry name" value="COMPLEX I INTERMEDIATE-ASSOCIATED PROTEIN 30"/>
    <property type="match status" value="1"/>
</dbReference>
<keyword evidence="4" id="KW-1185">Reference proteome</keyword>
<protein>
    <submittedName>
        <fullName evidence="3">CIA30 family protein</fullName>
    </submittedName>
</protein>
<evidence type="ECO:0000313" key="4">
    <source>
        <dbReference type="Proteomes" id="UP001597549"/>
    </source>
</evidence>
<feature type="domain" description="NADH:ubiquinone oxidoreductase intermediate-associated protein 30" evidence="2">
    <location>
        <begin position="18"/>
        <end position="167"/>
    </location>
</feature>
<proteinExistence type="inferred from homology"/>
<dbReference type="InterPro" id="IPR039131">
    <property type="entry name" value="NDUFAF1"/>
</dbReference>
<dbReference type="RefSeq" id="WP_379807281.1">
    <property type="nucleotide sequence ID" value="NZ_JBHUOL010000018.1"/>
</dbReference>
<dbReference type="Proteomes" id="UP001597549">
    <property type="component" value="Unassembled WGS sequence"/>
</dbReference>
<gene>
    <name evidence="3" type="ORF">ACFSX9_10130</name>
</gene>
<evidence type="ECO:0000313" key="3">
    <source>
        <dbReference type="EMBL" id="MFD2909096.1"/>
    </source>
</evidence>
<accession>A0ABW5ZAI6</accession>
<name>A0ABW5ZAI6_9FLAO</name>
<dbReference type="InterPro" id="IPR008979">
    <property type="entry name" value="Galactose-bd-like_sf"/>
</dbReference>
<dbReference type="EMBL" id="JBHUOL010000018">
    <property type="protein sequence ID" value="MFD2909096.1"/>
    <property type="molecule type" value="Genomic_DNA"/>
</dbReference>
<comment type="similarity">
    <text evidence="1">Belongs to the CIA30 family.</text>
</comment>
<dbReference type="PANTHER" id="PTHR13194:SF19">
    <property type="entry name" value="NAD(P)-BINDING ROSSMANN-FOLD SUPERFAMILY PROTEIN"/>
    <property type="match status" value="1"/>
</dbReference>
<dbReference type="SUPFAM" id="SSF49785">
    <property type="entry name" value="Galactose-binding domain-like"/>
    <property type="match status" value="1"/>
</dbReference>
<evidence type="ECO:0000256" key="1">
    <source>
        <dbReference type="ARBA" id="ARBA00007884"/>
    </source>
</evidence>